<keyword evidence="2" id="KW-1185">Reference proteome</keyword>
<evidence type="ECO:0000313" key="2">
    <source>
        <dbReference type="Proteomes" id="UP001054837"/>
    </source>
</evidence>
<organism evidence="1 2">
    <name type="scientific">Caerostris darwini</name>
    <dbReference type="NCBI Taxonomy" id="1538125"/>
    <lineage>
        <taxon>Eukaryota</taxon>
        <taxon>Metazoa</taxon>
        <taxon>Ecdysozoa</taxon>
        <taxon>Arthropoda</taxon>
        <taxon>Chelicerata</taxon>
        <taxon>Arachnida</taxon>
        <taxon>Araneae</taxon>
        <taxon>Araneomorphae</taxon>
        <taxon>Entelegynae</taxon>
        <taxon>Araneoidea</taxon>
        <taxon>Araneidae</taxon>
        <taxon>Caerostris</taxon>
    </lineage>
</organism>
<protein>
    <submittedName>
        <fullName evidence="1">Uncharacterized protein</fullName>
    </submittedName>
</protein>
<reference evidence="1 2" key="1">
    <citation type="submission" date="2021-06" db="EMBL/GenBank/DDBJ databases">
        <title>Caerostris darwini draft genome.</title>
        <authorList>
            <person name="Kono N."/>
            <person name="Arakawa K."/>
        </authorList>
    </citation>
    <scope>NUCLEOTIDE SEQUENCE [LARGE SCALE GENOMIC DNA]</scope>
</reference>
<name>A0AAV4P0Y0_9ARAC</name>
<dbReference type="Proteomes" id="UP001054837">
    <property type="component" value="Unassembled WGS sequence"/>
</dbReference>
<gene>
    <name evidence="1" type="ORF">CDAR_559351</name>
</gene>
<proteinExistence type="predicted"/>
<accession>A0AAV4P0Y0</accession>
<sequence length="175" mass="19530">MQPELPGGTFTVEHLLVAMVNTISICKYPPILHCENCTLRSRDLIIQPQLSRLAAEQRPCSLLHIFSCLQTHFGCLGFCAGHTTGSVWTPGLVPIESNGNGDRHESRPFADCIYGAGLDTSTPRVLVGQFRYKAVDSLCCERARKKIKESATWPVEREKPDIRPLAYVKEWISFA</sequence>
<comment type="caution">
    <text evidence="1">The sequence shown here is derived from an EMBL/GenBank/DDBJ whole genome shotgun (WGS) entry which is preliminary data.</text>
</comment>
<evidence type="ECO:0000313" key="1">
    <source>
        <dbReference type="EMBL" id="GIX90195.1"/>
    </source>
</evidence>
<dbReference type="AlphaFoldDB" id="A0AAV4P0Y0"/>
<dbReference type="EMBL" id="BPLQ01002227">
    <property type="protein sequence ID" value="GIX90195.1"/>
    <property type="molecule type" value="Genomic_DNA"/>
</dbReference>